<name>A0A7S4AC68_9STRA</name>
<dbReference type="CDD" id="cd20537">
    <property type="entry name" value="CYCLIN_CCNO-like_rpt2"/>
    <property type="match status" value="1"/>
</dbReference>
<feature type="region of interest" description="Disordered" evidence="2">
    <location>
        <begin position="88"/>
        <end position="110"/>
    </location>
</feature>
<evidence type="ECO:0000259" key="3">
    <source>
        <dbReference type="SMART" id="SM01332"/>
    </source>
</evidence>
<dbReference type="Pfam" id="PF00134">
    <property type="entry name" value="Cyclin_N"/>
    <property type="match status" value="1"/>
</dbReference>
<proteinExistence type="predicted"/>
<protein>
    <recommendedName>
        <fullName evidence="3">Cyclin C-terminal domain-containing protein</fullName>
    </recommendedName>
</protein>
<feature type="domain" description="Cyclin C-terminal" evidence="3">
    <location>
        <begin position="217"/>
        <end position="349"/>
    </location>
</feature>
<dbReference type="FunFam" id="1.10.472.10:FF:000093">
    <property type="entry name" value="Predicted protein"/>
    <property type="match status" value="1"/>
</dbReference>
<feature type="compositionally biased region" description="Low complexity" evidence="2">
    <location>
        <begin position="92"/>
        <end position="110"/>
    </location>
</feature>
<feature type="region of interest" description="Disordered" evidence="2">
    <location>
        <begin position="365"/>
        <end position="384"/>
    </location>
</feature>
<organism evidence="4">
    <name type="scientific">Pseudo-nitzschia australis</name>
    <dbReference type="NCBI Taxonomy" id="44445"/>
    <lineage>
        <taxon>Eukaryota</taxon>
        <taxon>Sar</taxon>
        <taxon>Stramenopiles</taxon>
        <taxon>Ochrophyta</taxon>
        <taxon>Bacillariophyta</taxon>
        <taxon>Bacillariophyceae</taxon>
        <taxon>Bacillariophycidae</taxon>
        <taxon>Bacillariales</taxon>
        <taxon>Bacillariaceae</taxon>
        <taxon>Pseudo-nitzschia</taxon>
    </lineage>
</organism>
<evidence type="ECO:0000256" key="2">
    <source>
        <dbReference type="SAM" id="MobiDB-lite"/>
    </source>
</evidence>
<accession>A0A7S4AC68</accession>
<dbReference type="Gene3D" id="1.10.472.10">
    <property type="entry name" value="Cyclin-like"/>
    <property type="match status" value="2"/>
</dbReference>
<gene>
    <name evidence="4" type="ORF">PAUS00366_LOCUS3437</name>
</gene>
<dbReference type="InterPro" id="IPR004367">
    <property type="entry name" value="Cyclin_C-dom"/>
</dbReference>
<feature type="region of interest" description="Disordered" evidence="2">
    <location>
        <begin position="1"/>
        <end position="41"/>
    </location>
</feature>
<dbReference type="InterPro" id="IPR006671">
    <property type="entry name" value="Cyclin_N"/>
</dbReference>
<dbReference type="EMBL" id="HBIX01004364">
    <property type="protein sequence ID" value="CAE0710710.1"/>
    <property type="molecule type" value="Transcribed_RNA"/>
</dbReference>
<sequence>MLKLTMNPRKRSKRMRAAQLAKYRHNPGQPNSQSKKKEAEKKAIEHCEALADSLAALLKQEITGTYKAMDYLSMTDFRLNMNDLLQNGRMNSSNGAQHSQQQSQPQCPRDSQIDEYCREQIVEWSFRVVDYFHIDREVVVFSLSMLDRFLALCRCDRSTFKLAATTTLHLAVKTLHPCKLGELGILSDLSRGEFEMKDVASMETHILDSLHWKLHPPTPIAFCTLLLDFFFSKYKTDMVQTDVNDLYDISSFFTELALCDYHFVGASPSIVAIASISNALEGMFGPENKVTPRILKTAAKLNVFQNQDISRISHRLWELYERSEECALHNNFESMEEEKTMDTTTNTPSNASDVFVSKGDCGKDAASDAGSPVSVSKHGKSMSSNELMCAMRSQTLRNGSW</sequence>
<dbReference type="Pfam" id="PF02984">
    <property type="entry name" value="Cyclin_C"/>
    <property type="match status" value="1"/>
</dbReference>
<dbReference type="SUPFAM" id="SSF47954">
    <property type="entry name" value="Cyclin-like"/>
    <property type="match status" value="2"/>
</dbReference>
<dbReference type="PANTHER" id="PTHR10177">
    <property type="entry name" value="CYCLINS"/>
    <property type="match status" value="1"/>
</dbReference>
<evidence type="ECO:0000313" key="4">
    <source>
        <dbReference type="EMBL" id="CAE0710710.1"/>
    </source>
</evidence>
<dbReference type="InterPro" id="IPR036915">
    <property type="entry name" value="Cyclin-like_sf"/>
</dbReference>
<dbReference type="AlphaFoldDB" id="A0A7S4AC68"/>
<reference evidence="4" key="1">
    <citation type="submission" date="2021-01" db="EMBL/GenBank/DDBJ databases">
        <authorList>
            <person name="Corre E."/>
            <person name="Pelletier E."/>
            <person name="Niang G."/>
            <person name="Scheremetjew M."/>
            <person name="Finn R."/>
            <person name="Kale V."/>
            <person name="Holt S."/>
            <person name="Cochrane G."/>
            <person name="Meng A."/>
            <person name="Brown T."/>
            <person name="Cohen L."/>
        </authorList>
    </citation>
    <scope>NUCLEOTIDE SEQUENCE</scope>
    <source>
        <strain evidence="4">10249 10 AB</strain>
    </source>
</reference>
<dbReference type="InterPro" id="IPR039361">
    <property type="entry name" value="Cyclin"/>
</dbReference>
<dbReference type="SMART" id="SM01332">
    <property type="entry name" value="Cyclin_C"/>
    <property type="match status" value="1"/>
</dbReference>
<keyword evidence="1" id="KW-0195">Cyclin</keyword>
<evidence type="ECO:0000256" key="1">
    <source>
        <dbReference type="ARBA" id="ARBA00023127"/>
    </source>
</evidence>